<sequence length="795" mass="86693">MRDQKHVEHLKKVFKALRENQLYVKREKCEFAQPKIHFLGHVISQGELRMDEAKLRSFLGLTNYYRRFISGYSGIDAPLTELLKKNRLWLWSEECQEAFEGLKAAVTEEPVLMLPDFTKTFEIHTDASDFSIGGPLENRYGRTTSGMACHHRLWTSRHSQTTSGLTRSDDVGRGMPSSPLGSTDGRKASSVACHNRPWTAQTVSRRRAWHAVIALGQHKRSTVVGRAYTQRSAVGRLQKHIGDVDGSSEAKVGGRQGRPVGLVGVFCGRLMACMAHPYYVVGRLQKHASDVCGAAEAKAGERQGRPVGLVGMLRGHLTACVACPCYAAGRLQKHARDVYRAFVMVAGKRHGRPMGLVGVLRWRLTTCMACPCYAAGRLQKHVSDVCRAFEAVAGGRHGRPLGLVGVLHGRLTTCVACPCYDVGRQQKHASDVCGATEAKEGGRQGCPVGLVGVLCGRLTAWMARLCFAVGRLQKHATDACGETVLRRGNFSRSVYTSVWCGNCSAFEQVASSRAPVTANSRRRTHGARKAMYGHRAVQRRRREPQEDTARRVVYGALSAALENLETECRPCWVVLVTASGLQGKGSVQSGSITSGKGFALRDGHVDPSPKPVVGLLELLPRRERVAACRIGDGQGESHCLIKTKHCDGPKGCLRNVISAQCSECQSEEIQPCAVNGGSNYHSLKVAKCLVIKLVTRMNGLTRFPLCLSTRAGLAESGGKEDPFELDSSPTLSNDLRGVLGTAPHFGPKSRFAGRSRKETLSVGAYGPQGHVSLAKLPQHKCRSDRLEVQFPWSSG</sequence>
<dbReference type="GO" id="GO:0003824">
    <property type="term" value="F:catalytic activity"/>
    <property type="evidence" value="ECO:0007669"/>
    <property type="project" value="UniProtKB-KW"/>
</dbReference>
<dbReference type="Proteomes" id="UP000004994">
    <property type="component" value="Chromosome 11"/>
</dbReference>
<protein>
    <recommendedName>
        <fullName evidence="3">Reverse transcriptase/retrotransposon-derived protein RNase H-like domain-containing protein</fullName>
    </recommendedName>
</protein>
<dbReference type="EnsemblPlants" id="Solyc11g027665.1.1">
    <property type="protein sequence ID" value="Solyc11g027665.1.1"/>
    <property type="gene ID" value="Solyc11g027665.1"/>
</dbReference>
<dbReference type="AlphaFoldDB" id="A0A3Q7IU85"/>
<dbReference type="SUPFAM" id="SSF56672">
    <property type="entry name" value="DNA/RNA polymerases"/>
    <property type="match status" value="1"/>
</dbReference>
<feature type="region of interest" description="Disordered" evidence="2">
    <location>
        <begin position="158"/>
        <end position="193"/>
    </location>
</feature>
<dbReference type="Gene3D" id="3.30.70.270">
    <property type="match status" value="2"/>
</dbReference>
<feature type="region of interest" description="Disordered" evidence="2">
    <location>
        <begin position="517"/>
        <end position="545"/>
    </location>
</feature>
<name>A0A3Q7IU85_SOLLC</name>
<feature type="domain" description="Reverse transcriptase/retrotransposon-derived protein RNase H-like" evidence="3">
    <location>
        <begin position="91"/>
        <end position="143"/>
    </location>
</feature>
<reference evidence="4" key="1">
    <citation type="journal article" date="2012" name="Nature">
        <title>The tomato genome sequence provides insights into fleshy fruit evolution.</title>
        <authorList>
            <consortium name="Tomato Genome Consortium"/>
        </authorList>
    </citation>
    <scope>NUCLEOTIDE SEQUENCE [LARGE SCALE GENOMIC DNA]</scope>
    <source>
        <strain evidence="4">cv. Heinz 1706</strain>
    </source>
</reference>
<dbReference type="PANTHER" id="PTHR37984:SF5">
    <property type="entry name" value="PROTEIN NYNRIN-LIKE"/>
    <property type="match status" value="1"/>
</dbReference>
<dbReference type="PANTHER" id="PTHR37984">
    <property type="entry name" value="PROTEIN CBG26694"/>
    <property type="match status" value="1"/>
</dbReference>
<keyword evidence="1" id="KW-0511">Multifunctional enzyme</keyword>
<dbReference type="InterPro" id="IPR050951">
    <property type="entry name" value="Retrovirus_Pol_polyprotein"/>
</dbReference>
<evidence type="ECO:0000256" key="1">
    <source>
        <dbReference type="ARBA" id="ARBA00023268"/>
    </source>
</evidence>
<evidence type="ECO:0000313" key="4">
    <source>
        <dbReference type="EnsemblPlants" id="Solyc11g027665.1.1"/>
    </source>
</evidence>
<keyword evidence="5" id="KW-1185">Reference proteome</keyword>
<accession>A0A3Q7IU85</accession>
<evidence type="ECO:0000256" key="2">
    <source>
        <dbReference type="SAM" id="MobiDB-lite"/>
    </source>
</evidence>
<dbReference type="InterPro" id="IPR041577">
    <property type="entry name" value="RT_RNaseH_2"/>
</dbReference>
<reference evidence="4" key="2">
    <citation type="submission" date="2019-01" db="UniProtKB">
        <authorList>
            <consortium name="EnsemblPlants"/>
        </authorList>
    </citation>
    <scope>IDENTIFICATION</scope>
    <source>
        <strain evidence="4">cv. Heinz 1706</strain>
    </source>
</reference>
<dbReference type="Gramene" id="Solyc11g027665.1.1">
    <property type="protein sequence ID" value="Solyc11g027665.1.1"/>
    <property type="gene ID" value="Solyc11g027665.1"/>
</dbReference>
<evidence type="ECO:0000259" key="3">
    <source>
        <dbReference type="Pfam" id="PF17919"/>
    </source>
</evidence>
<dbReference type="InterPro" id="IPR043502">
    <property type="entry name" value="DNA/RNA_pol_sf"/>
</dbReference>
<feature type="compositionally biased region" description="Basic residues" evidence="2">
    <location>
        <begin position="520"/>
        <end position="542"/>
    </location>
</feature>
<dbReference type="InterPro" id="IPR043128">
    <property type="entry name" value="Rev_trsase/Diguanyl_cyclase"/>
</dbReference>
<organism evidence="4">
    <name type="scientific">Solanum lycopersicum</name>
    <name type="common">Tomato</name>
    <name type="synonym">Lycopersicon esculentum</name>
    <dbReference type="NCBI Taxonomy" id="4081"/>
    <lineage>
        <taxon>Eukaryota</taxon>
        <taxon>Viridiplantae</taxon>
        <taxon>Streptophyta</taxon>
        <taxon>Embryophyta</taxon>
        <taxon>Tracheophyta</taxon>
        <taxon>Spermatophyta</taxon>
        <taxon>Magnoliopsida</taxon>
        <taxon>eudicotyledons</taxon>
        <taxon>Gunneridae</taxon>
        <taxon>Pentapetalae</taxon>
        <taxon>asterids</taxon>
        <taxon>lamiids</taxon>
        <taxon>Solanales</taxon>
        <taxon>Solanaceae</taxon>
        <taxon>Solanoideae</taxon>
        <taxon>Solaneae</taxon>
        <taxon>Solanum</taxon>
        <taxon>Solanum subgen. Lycopersicon</taxon>
    </lineage>
</organism>
<evidence type="ECO:0000313" key="5">
    <source>
        <dbReference type="Proteomes" id="UP000004994"/>
    </source>
</evidence>
<dbReference type="InParanoid" id="A0A3Q7IU85"/>
<dbReference type="FunFam" id="3.30.70.270:FF:000020">
    <property type="entry name" value="Transposon Tf2-6 polyprotein-like Protein"/>
    <property type="match status" value="1"/>
</dbReference>
<proteinExistence type="predicted"/>
<dbReference type="Pfam" id="PF17919">
    <property type="entry name" value="RT_RNaseH_2"/>
    <property type="match status" value="1"/>
</dbReference>